<accession>A0AA87Z698</accession>
<proteinExistence type="predicted"/>
<dbReference type="EMBL" id="BTGU01000003">
    <property type="protein sequence ID" value="GMN30974.1"/>
    <property type="molecule type" value="Genomic_DNA"/>
</dbReference>
<protein>
    <submittedName>
        <fullName evidence="1">Uncharacterized protein</fullName>
    </submittedName>
</protein>
<dbReference type="Proteomes" id="UP001187192">
    <property type="component" value="Unassembled WGS sequence"/>
</dbReference>
<keyword evidence="2" id="KW-1185">Reference proteome</keyword>
<reference evidence="1" key="1">
    <citation type="submission" date="2023-07" db="EMBL/GenBank/DDBJ databases">
        <title>draft genome sequence of fig (Ficus carica).</title>
        <authorList>
            <person name="Takahashi T."/>
            <person name="Nishimura K."/>
        </authorList>
    </citation>
    <scope>NUCLEOTIDE SEQUENCE</scope>
</reference>
<comment type="caution">
    <text evidence="1">The sequence shown here is derived from an EMBL/GenBank/DDBJ whole genome shotgun (WGS) entry which is preliminary data.</text>
</comment>
<gene>
    <name evidence="1" type="ORF">TIFTF001_003042</name>
</gene>
<evidence type="ECO:0000313" key="1">
    <source>
        <dbReference type="EMBL" id="GMN30974.1"/>
    </source>
</evidence>
<name>A0AA87Z698_FICCA</name>
<organism evidence="1 2">
    <name type="scientific">Ficus carica</name>
    <name type="common">Common fig</name>
    <dbReference type="NCBI Taxonomy" id="3494"/>
    <lineage>
        <taxon>Eukaryota</taxon>
        <taxon>Viridiplantae</taxon>
        <taxon>Streptophyta</taxon>
        <taxon>Embryophyta</taxon>
        <taxon>Tracheophyta</taxon>
        <taxon>Spermatophyta</taxon>
        <taxon>Magnoliopsida</taxon>
        <taxon>eudicotyledons</taxon>
        <taxon>Gunneridae</taxon>
        <taxon>Pentapetalae</taxon>
        <taxon>rosids</taxon>
        <taxon>fabids</taxon>
        <taxon>Rosales</taxon>
        <taxon>Moraceae</taxon>
        <taxon>Ficeae</taxon>
        <taxon>Ficus</taxon>
    </lineage>
</organism>
<evidence type="ECO:0000313" key="2">
    <source>
        <dbReference type="Proteomes" id="UP001187192"/>
    </source>
</evidence>
<sequence>MVQDRITICGAKENACMSRICKLAKVILLRKRQGKSKKRDSQDDLHKECKGIQTQVMCKWIASSISKHCYYAFEAKSILSRNMIFF</sequence>
<dbReference type="AlphaFoldDB" id="A0AA87Z698"/>